<feature type="chain" id="PRO_5038069018" evidence="1">
    <location>
        <begin position="16"/>
        <end position="409"/>
    </location>
</feature>
<protein>
    <submittedName>
        <fullName evidence="3">Uncharacterized protein</fullName>
    </submittedName>
</protein>
<dbReference type="AlphaFoldDB" id="A0A915KUH2"/>
<sequence>MKFVLLCVIVTFVNSGQYILDRKEKIPLLDKPFYVYKKENKLCPFRYYKRGQLVKKAIPCDAYVYVYDKNNSRCQARWQPNEQVNQLNTFTIQECQAEYNLTISPPSKFDALINIAKLRDCMDNNIFYFKRLKMDCKLEYQDCTLVNISSVKDIKFLDDDADGIFLGCDTKYNCSKNVSKTSVAYLKYCYTNTRWIWVEKAVESCSLYENCTDRLSVELVRNISSMKLISCGNESCTVNRPVLTMRYCDRPIEEIGDHEQNCEYIPYGGYCEILPSRRVAYINNNLTLDIIFRNSTFFKCDFDTLGEAFNCKESVKQISNLFCPKSQALKVGLIPQPKTDHLCNKIFDNCLQNPYNVYCSQEDLERFHNKTNNDVKIVTYTYCDTNQKIYKTQKALEAKSLENCKFELC</sequence>
<evidence type="ECO:0000313" key="3">
    <source>
        <dbReference type="WBParaSite" id="nRc.2.0.1.t42121-RA"/>
    </source>
</evidence>
<keyword evidence="1" id="KW-0732">Signal</keyword>
<dbReference type="WBParaSite" id="nRc.2.0.1.t42121-RA">
    <property type="protein sequence ID" value="nRc.2.0.1.t42121-RA"/>
    <property type="gene ID" value="nRc.2.0.1.g42121"/>
</dbReference>
<proteinExistence type="predicted"/>
<name>A0A915KUH2_ROMCU</name>
<evidence type="ECO:0000313" key="2">
    <source>
        <dbReference type="Proteomes" id="UP000887565"/>
    </source>
</evidence>
<accession>A0A915KUH2</accession>
<reference evidence="3" key="1">
    <citation type="submission" date="2022-11" db="UniProtKB">
        <authorList>
            <consortium name="WormBaseParasite"/>
        </authorList>
    </citation>
    <scope>IDENTIFICATION</scope>
</reference>
<evidence type="ECO:0000256" key="1">
    <source>
        <dbReference type="SAM" id="SignalP"/>
    </source>
</evidence>
<dbReference type="Proteomes" id="UP000887565">
    <property type="component" value="Unplaced"/>
</dbReference>
<organism evidence="2 3">
    <name type="scientific">Romanomermis culicivorax</name>
    <name type="common">Nematode worm</name>
    <dbReference type="NCBI Taxonomy" id="13658"/>
    <lineage>
        <taxon>Eukaryota</taxon>
        <taxon>Metazoa</taxon>
        <taxon>Ecdysozoa</taxon>
        <taxon>Nematoda</taxon>
        <taxon>Enoplea</taxon>
        <taxon>Dorylaimia</taxon>
        <taxon>Mermithida</taxon>
        <taxon>Mermithoidea</taxon>
        <taxon>Mermithidae</taxon>
        <taxon>Romanomermis</taxon>
    </lineage>
</organism>
<feature type="signal peptide" evidence="1">
    <location>
        <begin position="1"/>
        <end position="15"/>
    </location>
</feature>
<keyword evidence="2" id="KW-1185">Reference proteome</keyword>